<dbReference type="Gene3D" id="3.30.2010.10">
    <property type="entry name" value="Metalloproteases ('zincins'), catalytic domain"/>
    <property type="match status" value="1"/>
</dbReference>
<sequence length="247" mass="28491">MPESKSVKNDQVVDIPGLGEVTIRQSAKAKRISIRLKPFAGVTLIVPQGESIKEGIRFLHEKQAWIQSNLQKLEEKEQKLTIFDEQTEFKTRSFALRISKHAHPKVRLQLKEGILQVNYPANMPVSAPEVQEVIRYGIEESLRLEAKSFLPGRLAWLAKQHNIRYQNVTIKNLKSRWGSCSSTNNINLNLHLMRLPGELVDYVLLHELCHVHEKNHGPHFWARLDIMCNGLARQLDKAMKDYQTKIY</sequence>
<accession>A0ABS1HIU0</accession>
<proteinExistence type="predicted"/>
<feature type="domain" description="YgjP-like metallopeptidase" evidence="1">
    <location>
        <begin position="30"/>
        <end position="230"/>
    </location>
</feature>
<dbReference type="Proteomes" id="UP000605676">
    <property type="component" value="Unassembled WGS sequence"/>
</dbReference>
<evidence type="ECO:0000313" key="2">
    <source>
        <dbReference type="EMBL" id="MBK3517574.1"/>
    </source>
</evidence>
<protein>
    <submittedName>
        <fullName evidence="2">M48 family metallopeptidase</fullName>
    </submittedName>
</protein>
<dbReference type="Pfam" id="PF01863">
    <property type="entry name" value="YgjP-like"/>
    <property type="match status" value="1"/>
</dbReference>
<dbReference type="InterPro" id="IPR002725">
    <property type="entry name" value="YgjP-like_metallopeptidase"/>
</dbReference>
<dbReference type="CDD" id="cd07344">
    <property type="entry name" value="M48_yhfN_like"/>
    <property type="match status" value="1"/>
</dbReference>
<reference evidence="2 3" key="1">
    <citation type="submission" date="2021-01" db="EMBL/GenBank/DDBJ databases">
        <title>Carboxyliciviraga sp.nov., isolated from coastal sediments.</title>
        <authorList>
            <person name="Lu D."/>
            <person name="Zhang T."/>
        </authorList>
    </citation>
    <scope>NUCLEOTIDE SEQUENCE [LARGE SCALE GENOMIC DNA]</scope>
    <source>
        <strain evidence="2 3">N1Y132</strain>
    </source>
</reference>
<evidence type="ECO:0000313" key="3">
    <source>
        <dbReference type="Proteomes" id="UP000605676"/>
    </source>
</evidence>
<dbReference type="EMBL" id="JAENRR010000018">
    <property type="protein sequence ID" value="MBK3517574.1"/>
    <property type="molecule type" value="Genomic_DNA"/>
</dbReference>
<evidence type="ECO:0000259" key="1">
    <source>
        <dbReference type="Pfam" id="PF01863"/>
    </source>
</evidence>
<organism evidence="2 3">
    <name type="scientific">Carboxylicivirga marina</name>
    <dbReference type="NCBI Taxonomy" id="2800988"/>
    <lineage>
        <taxon>Bacteria</taxon>
        <taxon>Pseudomonadati</taxon>
        <taxon>Bacteroidota</taxon>
        <taxon>Bacteroidia</taxon>
        <taxon>Marinilabiliales</taxon>
        <taxon>Marinilabiliaceae</taxon>
        <taxon>Carboxylicivirga</taxon>
    </lineage>
</organism>
<comment type="caution">
    <text evidence="2">The sequence shown here is derived from an EMBL/GenBank/DDBJ whole genome shotgun (WGS) entry which is preliminary data.</text>
</comment>
<dbReference type="InterPro" id="IPR053136">
    <property type="entry name" value="UTP_pyrophosphatase-like"/>
</dbReference>
<dbReference type="PANTHER" id="PTHR30399:SF1">
    <property type="entry name" value="UTP PYROPHOSPHATASE"/>
    <property type="match status" value="1"/>
</dbReference>
<dbReference type="PANTHER" id="PTHR30399">
    <property type="entry name" value="UNCHARACTERIZED PROTEIN YGJP"/>
    <property type="match status" value="1"/>
</dbReference>
<gene>
    <name evidence="2" type="ORF">JIV24_09530</name>
</gene>
<name>A0ABS1HIU0_9BACT</name>
<keyword evidence="3" id="KW-1185">Reference proteome</keyword>